<proteinExistence type="predicted"/>
<evidence type="ECO:0000313" key="7">
    <source>
        <dbReference type="EMBL" id="PRP88007.1"/>
    </source>
</evidence>
<dbReference type="InParanoid" id="A0A2P6NVL1"/>
<dbReference type="SUPFAM" id="SSF48371">
    <property type="entry name" value="ARM repeat"/>
    <property type="match status" value="1"/>
</dbReference>
<keyword evidence="2 4" id="KW-0863">Zinc-finger</keyword>
<gene>
    <name evidence="7" type="ORF">PROFUN_04435</name>
</gene>
<dbReference type="Proteomes" id="UP000241769">
    <property type="component" value="Unassembled WGS sequence"/>
</dbReference>
<feature type="compositionally biased region" description="Basic residues" evidence="5">
    <location>
        <begin position="1"/>
        <end position="11"/>
    </location>
</feature>
<evidence type="ECO:0000256" key="5">
    <source>
        <dbReference type="SAM" id="MobiDB-lite"/>
    </source>
</evidence>
<dbReference type="PROSITE" id="PS50865">
    <property type="entry name" value="ZF_MYND_2"/>
    <property type="match status" value="1"/>
</dbReference>
<comment type="caution">
    <text evidence="7">The sequence shown here is derived from an EMBL/GenBank/DDBJ whole genome shotgun (WGS) entry which is preliminary data.</text>
</comment>
<name>A0A2P6NVL1_9EUKA</name>
<sequence>MSGTHDRHRSRTLTSPPLARMNEPDWNFKTREDDRRLSQALTDDYMNMPVEAHALFFQKLFQQLCQSSSIKDRCQAATMCELLVRTPLRQHIDLKFCRAALQAWKDFLDEDLLSPANSAAFILTRSSTNLRALPQTEVVRLVVNHLGERDPMSYDTLCYLILRLDLTILRKDDQQLLANNSDVIFDAALSLLGQDDETRSFLIQFIPFFGKFLDSLGTKNLWTDKLCNTDTENALTRILTHTLNLPWSESSVEVLEASLSFIVAVVKTSPWVLHEDLLVRLSRLLLACTPVQSYPLCAYVVKSQVKSGVEGNALNNLVHFLQPYLTHLCPRWITQLCKLMKKISGYESLWQSIKDQMLLVKFRHICRLLAENIHKPISIDSLRHVSGLFSLYCQDNQLLYVIQRQTDDLEYVLTSPTHTKLSKEVRIHLLELTSKELANDDFFEQVWNNTSKEFRREYVTQMEKMEQEEDLDETAREMIGTLLSRFRSAFEEDAIIRMCNLCMKKCTFKQARYCNVGCQKSDWEKHKTECIPKKVPEKVPERVHREDELENEVE</sequence>
<protein>
    <recommendedName>
        <fullName evidence="6">MYND-type domain-containing protein</fullName>
    </recommendedName>
</protein>
<evidence type="ECO:0000313" key="8">
    <source>
        <dbReference type="Proteomes" id="UP000241769"/>
    </source>
</evidence>
<organism evidence="7 8">
    <name type="scientific">Planoprotostelium fungivorum</name>
    <dbReference type="NCBI Taxonomy" id="1890364"/>
    <lineage>
        <taxon>Eukaryota</taxon>
        <taxon>Amoebozoa</taxon>
        <taxon>Evosea</taxon>
        <taxon>Variosea</taxon>
        <taxon>Cavosteliida</taxon>
        <taxon>Cavosteliaceae</taxon>
        <taxon>Planoprotostelium</taxon>
    </lineage>
</organism>
<evidence type="ECO:0000256" key="1">
    <source>
        <dbReference type="ARBA" id="ARBA00022723"/>
    </source>
</evidence>
<accession>A0A2P6NVL1</accession>
<dbReference type="GO" id="GO:0008270">
    <property type="term" value="F:zinc ion binding"/>
    <property type="evidence" value="ECO:0007669"/>
    <property type="project" value="UniProtKB-KW"/>
</dbReference>
<evidence type="ECO:0000259" key="6">
    <source>
        <dbReference type="PROSITE" id="PS50865"/>
    </source>
</evidence>
<dbReference type="AlphaFoldDB" id="A0A2P6NVL1"/>
<keyword evidence="3" id="KW-0862">Zinc</keyword>
<dbReference type="InterPro" id="IPR002893">
    <property type="entry name" value="Znf_MYND"/>
</dbReference>
<dbReference type="Gene3D" id="6.10.140.2220">
    <property type="match status" value="1"/>
</dbReference>
<feature type="region of interest" description="Disordered" evidence="5">
    <location>
        <begin position="1"/>
        <end position="26"/>
    </location>
</feature>
<keyword evidence="1" id="KW-0479">Metal-binding</keyword>
<dbReference type="Pfam" id="PF01753">
    <property type="entry name" value="zf-MYND"/>
    <property type="match status" value="1"/>
</dbReference>
<dbReference type="EMBL" id="MDYQ01000015">
    <property type="protein sequence ID" value="PRP88007.1"/>
    <property type="molecule type" value="Genomic_DNA"/>
</dbReference>
<dbReference type="SUPFAM" id="SSF144232">
    <property type="entry name" value="HIT/MYND zinc finger-like"/>
    <property type="match status" value="1"/>
</dbReference>
<reference evidence="7 8" key="1">
    <citation type="journal article" date="2018" name="Genome Biol. Evol.">
        <title>Multiple Roots of Fruiting Body Formation in Amoebozoa.</title>
        <authorList>
            <person name="Hillmann F."/>
            <person name="Forbes G."/>
            <person name="Novohradska S."/>
            <person name="Ferling I."/>
            <person name="Riege K."/>
            <person name="Groth M."/>
            <person name="Westermann M."/>
            <person name="Marz M."/>
            <person name="Spaller T."/>
            <person name="Winckler T."/>
            <person name="Schaap P."/>
            <person name="Glockner G."/>
        </authorList>
    </citation>
    <scope>NUCLEOTIDE SEQUENCE [LARGE SCALE GENOMIC DNA]</scope>
    <source>
        <strain evidence="7 8">Jena</strain>
    </source>
</reference>
<evidence type="ECO:0000256" key="2">
    <source>
        <dbReference type="ARBA" id="ARBA00022771"/>
    </source>
</evidence>
<evidence type="ECO:0000256" key="4">
    <source>
        <dbReference type="PROSITE-ProRule" id="PRU00134"/>
    </source>
</evidence>
<dbReference type="InterPro" id="IPR016024">
    <property type="entry name" value="ARM-type_fold"/>
</dbReference>
<feature type="domain" description="MYND-type" evidence="6">
    <location>
        <begin position="499"/>
        <end position="530"/>
    </location>
</feature>
<keyword evidence="8" id="KW-1185">Reference proteome</keyword>
<evidence type="ECO:0000256" key="3">
    <source>
        <dbReference type="ARBA" id="ARBA00022833"/>
    </source>
</evidence>